<dbReference type="SUPFAM" id="SSF55298">
    <property type="entry name" value="YjgF-like"/>
    <property type="match status" value="1"/>
</dbReference>
<organism evidence="2 3">
    <name type="scientific">Bradyrhizobium diversitatis</name>
    <dbReference type="NCBI Taxonomy" id="2755406"/>
    <lineage>
        <taxon>Bacteria</taxon>
        <taxon>Pseudomonadati</taxon>
        <taxon>Pseudomonadota</taxon>
        <taxon>Alphaproteobacteria</taxon>
        <taxon>Hyphomicrobiales</taxon>
        <taxon>Nitrobacteraceae</taxon>
        <taxon>Bradyrhizobium</taxon>
    </lineage>
</organism>
<dbReference type="Gene3D" id="3.30.1330.40">
    <property type="entry name" value="RutC-like"/>
    <property type="match status" value="1"/>
</dbReference>
<protein>
    <submittedName>
        <fullName evidence="2">RidA family protein</fullName>
    </submittedName>
</protein>
<dbReference type="InterPro" id="IPR035959">
    <property type="entry name" value="RutC-like_sf"/>
</dbReference>
<comment type="similarity">
    <text evidence="1">Belongs to the RutC family.</text>
</comment>
<sequence>MSLQSPIHDNPKTLLTPPGYSQLVEVGPGRLIFVAGQVGLNVSGELVGNGDFRQQTEQAFRNLIAAIESRGGTVGSIIKLSMFLTDMKNLPVLREVRDGFIAPGPGVPASTTVEVSALFRPEFLFEAEAVAWLPAVEGT</sequence>
<dbReference type="PANTHER" id="PTHR11803">
    <property type="entry name" value="2-IMINOBUTANOATE/2-IMINOPROPANOATE DEAMINASE RIDA"/>
    <property type="match status" value="1"/>
</dbReference>
<dbReference type="InterPro" id="IPR006175">
    <property type="entry name" value="YjgF/YER057c/UK114"/>
</dbReference>
<evidence type="ECO:0000256" key="1">
    <source>
        <dbReference type="ARBA" id="ARBA00010552"/>
    </source>
</evidence>
<comment type="caution">
    <text evidence="2">The sequence shown here is derived from an EMBL/GenBank/DDBJ whole genome shotgun (WGS) entry which is preliminary data.</text>
</comment>
<evidence type="ECO:0000313" key="3">
    <source>
        <dbReference type="Proteomes" id="UP001194539"/>
    </source>
</evidence>
<dbReference type="EMBL" id="JACEGD010000002">
    <property type="protein sequence ID" value="MBH5385041.1"/>
    <property type="molecule type" value="Genomic_DNA"/>
</dbReference>
<evidence type="ECO:0000313" key="2">
    <source>
        <dbReference type="EMBL" id="MBH5385041.1"/>
    </source>
</evidence>
<gene>
    <name evidence="2" type="ORF">H1B27_01955</name>
</gene>
<accession>A0ABS0NVK7</accession>
<dbReference type="CDD" id="cd00448">
    <property type="entry name" value="YjgF_YER057c_UK114_family"/>
    <property type="match status" value="1"/>
</dbReference>
<proteinExistence type="inferred from homology"/>
<dbReference type="Proteomes" id="UP001194539">
    <property type="component" value="Unassembled WGS sequence"/>
</dbReference>
<reference evidence="2 3" key="1">
    <citation type="submission" date="2020-07" db="EMBL/GenBank/DDBJ databases">
        <title>Bradyrhizobium diversity isolated from nodules of indigenous legumes of Western Australia.</title>
        <authorList>
            <person name="Klepa M.S."/>
        </authorList>
    </citation>
    <scope>NUCLEOTIDE SEQUENCE [LARGE SCALE GENOMIC DNA]</scope>
    <source>
        <strain evidence="2 3">CNPSo 4019</strain>
    </source>
</reference>
<keyword evidence="3" id="KW-1185">Reference proteome</keyword>
<dbReference type="Pfam" id="PF01042">
    <property type="entry name" value="Ribonuc_L-PSP"/>
    <property type="match status" value="1"/>
</dbReference>
<name>A0ABS0NVK7_9BRAD</name>
<dbReference type="PANTHER" id="PTHR11803:SF58">
    <property type="entry name" value="PROTEIN HMF1-RELATED"/>
    <property type="match status" value="1"/>
</dbReference>